<keyword evidence="2" id="KW-0479">Metal-binding</keyword>
<dbReference type="Pfam" id="PF01368">
    <property type="entry name" value="DHH"/>
    <property type="match status" value="1"/>
</dbReference>
<dbReference type="SUPFAM" id="SSF64182">
    <property type="entry name" value="DHH phosphoesterases"/>
    <property type="match status" value="1"/>
</dbReference>
<evidence type="ECO:0000313" key="7">
    <source>
        <dbReference type="Proteomes" id="UP000187013"/>
    </source>
</evidence>
<organism evidence="6 7">
    <name type="scientific">Zygosaccharomyces rouxii</name>
    <dbReference type="NCBI Taxonomy" id="4956"/>
    <lineage>
        <taxon>Eukaryota</taxon>
        <taxon>Fungi</taxon>
        <taxon>Dikarya</taxon>
        <taxon>Ascomycota</taxon>
        <taxon>Saccharomycotina</taxon>
        <taxon>Saccharomycetes</taxon>
        <taxon>Saccharomycetales</taxon>
        <taxon>Saccharomycetaceae</taxon>
        <taxon>Zygosaccharomyces</taxon>
    </lineage>
</organism>
<dbReference type="InterPro" id="IPR038763">
    <property type="entry name" value="DHH_sf"/>
</dbReference>
<dbReference type="AlphaFoldDB" id="A0A1Q3A9V3"/>
<evidence type="ECO:0000256" key="2">
    <source>
        <dbReference type="ARBA" id="ARBA00022723"/>
    </source>
</evidence>
<dbReference type="Gene3D" id="3.10.310.20">
    <property type="entry name" value="DHHA2 domain"/>
    <property type="match status" value="1"/>
</dbReference>
<dbReference type="GO" id="GO:0046872">
    <property type="term" value="F:metal ion binding"/>
    <property type="evidence" value="ECO:0007669"/>
    <property type="project" value="UniProtKB-KW"/>
</dbReference>
<sequence>MTATIKSFLQFLKNDHLSKLTPSSVLRVVFGNEAADFDSVVCTLTYAYCSYQKDPENPLVPVINIPRAELPLRRDVMKSLNRLNVTEDLLFFNEEFRRYKTHCGSVNAVLVDHNEVEMSSKELVNAVIGIIDHHKDQKLHLEAHPRIVQNTGSCSSLVFNYWRDTILKSELASSKEVALLSMGAALLDTSNFRYKVEAPDLEALKHYESILSDVDREEYYKQLKSDKDDLEGMHIKDIFKKDYKEFTFEQDHQKIKVGIASVGKPLKWLSKRCNAVDEFNSECIEAQKERNVDLFVVMTAWQDGDEFKREILVISPIKDHSEKIMNKISSELRLKSADQMNVANLDHHSYYFNAFKQLNVLASRKQVVPLLDDAFHSTAAGK</sequence>
<name>A0A1Q3A9V3_ZYGRO</name>
<dbReference type="Pfam" id="PF02833">
    <property type="entry name" value="DHHA2"/>
    <property type="match status" value="1"/>
</dbReference>
<dbReference type="InterPro" id="IPR001667">
    <property type="entry name" value="DDH_dom"/>
</dbReference>
<evidence type="ECO:0000259" key="5">
    <source>
        <dbReference type="SMART" id="SM01131"/>
    </source>
</evidence>
<evidence type="ECO:0000313" key="6">
    <source>
        <dbReference type="EMBL" id="GAV52380.1"/>
    </source>
</evidence>
<reference evidence="6 7" key="1">
    <citation type="submission" date="2016-08" db="EMBL/GenBank/DDBJ databases">
        <title>Draft genome sequence of allopolyploid Zygosaccharomyces rouxii.</title>
        <authorList>
            <person name="Watanabe J."/>
            <person name="Uehara K."/>
            <person name="Mogi Y."/>
            <person name="Tsukioka Y."/>
        </authorList>
    </citation>
    <scope>NUCLEOTIDE SEQUENCE [LARGE SCALE GENOMIC DNA]</scope>
    <source>
        <strain evidence="6 7">NBRC 110957</strain>
    </source>
</reference>
<comment type="cofactor">
    <cofactor evidence="1">
        <name>Mn(2+)</name>
        <dbReference type="ChEBI" id="CHEBI:29035"/>
    </cofactor>
</comment>
<gene>
    <name evidence="6" type="ORF">ZYGR_0AG03710</name>
</gene>
<evidence type="ECO:0000256" key="3">
    <source>
        <dbReference type="ARBA" id="ARBA00022801"/>
    </source>
</evidence>
<dbReference type="GO" id="GO:0005737">
    <property type="term" value="C:cytoplasm"/>
    <property type="evidence" value="ECO:0007669"/>
    <property type="project" value="InterPro"/>
</dbReference>
<dbReference type="InterPro" id="IPR004097">
    <property type="entry name" value="DHHA2"/>
</dbReference>
<comment type="caution">
    <text evidence="6">The sequence shown here is derived from an EMBL/GenBank/DDBJ whole genome shotgun (WGS) entry which is preliminary data.</text>
</comment>
<dbReference type="OrthoDB" id="374045at2759"/>
<feature type="domain" description="DHHA2" evidence="5">
    <location>
        <begin position="220"/>
        <end position="375"/>
    </location>
</feature>
<protein>
    <recommendedName>
        <fullName evidence="5">DHHA2 domain-containing protein</fullName>
    </recommendedName>
</protein>
<evidence type="ECO:0000256" key="4">
    <source>
        <dbReference type="ARBA" id="ARBA00023211"/>
    </source>
</evidence>
<keyword evidence="4" id="KW-0464">Manganese</keyword>
<dbReference type="EMBL" id="BDGX01000033">
    <property type="protein sequence ID" value="GAV52380.1"/>
    <property type="molecule type" value="Genomic_DNA"/>
</dbReference>
<dbReference type="PANTHER" id="PTHR12112:SF39">
    <property type="entry name" value="EG:152A3.5 PROTEIN (FBGN0003116_PN PROTEIN)"/>
    <property type="match status" value="1"/>
</dbReference>
<dbReference type="SMART" id="SM01131">
    <property type="entry name" value="DHHA2"/>
    <property type="match status" value="1"/>
</dbReference>
<dbReference type="GO" id="GO:0004309">
    <property type="term" value="F:exopolyphosphatase activity"/>
    <property type="evidence" value="ECO:0007669"/>
    <property type="project" value="TreeGrafter"/>
</dbReference>
<keyword evidence="3" id="KW-0378">Hydrolase</keyword>
<evidence type="ECO:0000256" key="1">
    <source>
        <dbReference type="ARBA" id="ARBA00001936"/>
    </source>
</evidence>
<dbReference type="InterPro" id="IPR038222">
    <property type="entry name" value="DHHA2_dom_sf"/>
</dbReference>
<dbReference type="Proteomes" id="UP000187013">
    <property type="component" value="Unassembled WGS sequence"/>
</dbReference>
<proteinExistence type="predicted"/>
<dbReference type="Gene3D" id="3.90.1640.10">
    <property type="entry name" value="inorganic pyrophosphatase (n-terminal core)"/>
    <property type="match status" value="1"/>
</dbReference>
<accession>A0A1Q3A9V3</accession>
<dbReference type="PANTHER" id="PTHR12112">
    <property type="entry name" value="BNIP - RELATED"/>
    <property type="match status" value="1"/>
</dbReference>